<dbReference type="EMBL" id="JACCCZ010000001">
    <property type="protein sequence ID" value="NYG01919.1"/>
    <property type="molecule type" value="Genomic_DNA"/>
</dbReference>
<comment type="caution">
    <text evidence="2">The sequence shown here is derived from an EMBL/GenBank/DDBJ whole genome shotgun (WGS) entry which is preliminary data.</text>
</comment>
<dbReference type="EMBL" id="PHUJ01000003">
    <property type="protein sequence ID" value="PKB32522.1"/>
    <property type="molecule type" value="Genomic_DNA"/>
</dbReference>
<evidence type="ECO:0000313" key="4">
    <source>
        <dbReference type="Proteomes" id="UP000232453"/>
    </source>
</evidence>
<dbReference type="GeneID" id="98051977"/>
<protein>
    <submittedName>
        <fullName evidence="2">Uncharacterized protein</fullName>
    </submittedName>
</protein>
<dbReference type="RefSeq" id="WP_157818474.1">
    <property type="nucleotide sequence ID" value="NZ_BAAAJZ010000001.1"/>
</dbReference>
<evidence type="ECO:0000313" key="3">
    <source>
        <dbReference type="EMBL" id="PKB32522.1"/>
    </source>
</evidence>
<gene>
    <name evidence="3" type="ORF">ATL51_4255</name>
    <name evidence="2" type="ORF">HDA37_002204</name>
</gene>
<evidence type="ECO:0000313" key="5">
    <source>
        <dbReference type="Proteomes" id="UP000549695"/>
    </source>
</evidence>
<accession>A0AA44URZ6</accession>
<proteinExistence type="predicted"/>
<feature type="chain" id="PRO_5044663838" evidence="1">
    <location>
        <begin position="33"/>
        <end position="51"/>
    </location>
</feature>
<evidence type="ECO:0000313" key="2">
    <source>
        <dbReference type="EMBL" id="NYG01919.1"/>
    </source>
</evidence>
<name>A0A852W055_PSEA5</name>
<dbReference type="Proteomes" id="UP000232453">
    <property type="component" value="Unassembled WGS sequence"/>
</dbReference>
<evidence type="ECO:0000256" key="1">
    <source>
        <dbReference type="SAM" id="SignalP"/>
    </source>
</evidence>
<organism evidence="2 5">
    <name type="scientific">Pseudonocardia alni</name>
    <name type="common">Amycolata alni</name>
    <dbReference type="NCBI Taxonomy" id="33907"/>
    <lineage>
        <taxon>Bacteria</taxon>
        <taxon>Bacillati</taxon>
        <taxon>Actinomycetota</taxon>
        <taxon>Actinomycetes</taxon>
        <taxon>Pseudonocardiales</taxon>
        <taxon>Pseudonocardiaceae</taxon>
        <taxon>Pseudonocardia</taxon>
    </lineage>
</organism>
<accession>A0A852W055</accession>
<dbReference type="Proteomes" id="UP000549695">
    <property type="component" value="Unassembled WGS sequence"/>
</dbReference>
<keyword evidence="1" id="KW-0732">Signal</keyword>
<reference evidence="2 5" key="1">
    <citation type="submission" date="2020-07" db="EMBL/GenBank/DDBJ databases">
        <title>Sequencing the genomes of 1000 actinobacteria strains.</title>
        <authorList>
            <person name="Klenk H.-P."/>
        </authorList>
    </citation>
    <scope>NUCLEOTIDE SEQUENCE [LARGE SCALE GENOMIC DNA]</scope>
    <source>
        <strain evidence="3 4">DSM 44104</strain>
        <strain evidence="2 5">DSM 44749</strain>
    </source>
</reference>
<dbReference type="AlphaFoldDB" id="A0A852W055"/>
<sequence>MTAPRRRTRPTGPRLLLAGAVLALALSGTGVAGPASAGTGCSAAWTAAGCP</sequence>
<keyword evidence="5" id="KW-1185">Reference proteome</keyword>
<feature type="signal peptide" evidence="1">
    <location>
        <begin position="1"/>
        <end position="32"/>
    </location>
</feature>